<sequence>MPTDQTPVNASLWTVLQPPPNADPSGPRHVYVLEQGQYRVQALTPAQDLPDFWWRARGRLVDTFILDGTFEGLHVIITFFQFYAPRDEVFQTAHITESGWTILARAADADAARRHHQEAVAHLKTTTPRAAQEDALPSWL</sequence>
<proteinExistence type="predicted"/>
<keyword evidence="2" id="KW-1185">Reference proteome</keyword>
<dbReference type="EMBL" id="JBHSWB010000004">
    <property type="protein sequence ID" value="MFC6663676.1"/>
    <property type="molecule type" value="Genomic_DNA"/>
</dbReference>
<reference evidence="2" key="1">
    <citation type="journal article" date="2019" name="Int. J. Syst. Evol. Microbiol.">
        <title>The Global Catalogue of Microorganisms (GCM) 10K type strain sequencing project: providing services to taxonomists for standard genome sequencing and annotation.</title>
        <authorList>
            <consortium name="The Broad Institute Genomics Platform"/>
            <consortium name="The Broad Institute Genome Sequencing Center for Infectious Disease"/>
            <person name="Wu L."/>
            <person name="Ma J."/>
        </authorList>
    </citation>
    <scope>NUCLEOTIDE SEQUENCE [LARGE SCALE GENOMIC DNA]</scope>
    <source>
        <strain evidence="2">CCUG 63830</strain>
    </source>
</reference>
<dbReference type="RefSeq" id="WP_224609735.1">
    <property type="nucleotide sequence ID" value="NZ_JAIQXV010000012.1"/>
</dbReference>
<organism evidence="1 2">
    <name type="scientific">Deinococcus multiflagellatus</name>
    <dbReference type="NCBI Taxonomy" id="1656887"/>
    <lineage>
        <taxon>Bacteria</taxon>
        <taxon>Thermotogati</taxon>
        <taxon>Deinococcota</taxon>
        <taxon>Deinococci</taxon>
        <taxon>Deinococcales</taxon>
        <taxon>Deinococcaceae</taxon>
        <taxon>Deinococcus</taxon>
    </lineage>
</organism>
<name>A0ABW1ZRT6_9DEIO</name>
<evidence type="ECO:0000313" key="2">
    <source>
        <dbReference type="Proteomes" id="UP001596317"/>
    </source>
</evidence>
<dbReference type="Proteomes" id="UP001596317">
    <property type="component" value="Unassembled WGS sequence"/>
</dbReference>
<accession>A0ABW1ZRT6</accession>
<comment type="caution">
    <text evidence="1">The sequence shown here is derived from an EMBL/GenBank/DDBJ whole genome shotgun (WGS) entry which is preliminary data.</text>
</comment>
<protein>
    <submittedName>
        <fullName evidence="1">Uncharacterized protein</fullName>
    </submittedName>
</protein>
<gene>
    <name evidence="1" type="ORF">ACFP90_27060</name>
</gene>
<evidence type="ECO:0000313" key="1">
    <source>
        <dbReference type="EMBL" id="MFC6663676.1"/>
    </source>
</evidence>